<keyword evidence="1" id="KW-0472">Membrane</keyword>
<dbReference type="Proteomes" id="UP001434419">
    <property type="component" value="Unassembled WGS sequence"/>
</dbReference>
<evidence type="ECO:0000313" key="2">
    <source>
        <dbReference type="EMBL" id="MES5149280.1"/>
    </source>
</evidence>
<evidence type="ECO:0000313" key="3">
    <source>
        <dbReference type="EMBL" id="RXF59184.1"/>
    </source>
</evidence>
<evidence type="ECO:0000313" key="4">
    <source>
        <dbReference type="Proteomes" id="UP000289808"/>
    </source>
</evidence>
<dbReference type="Proteomes" id="UP000289808">
    <property type="component" value="Unassembled WGS sequence"/>
</dbReference>
<dbReference type="RefSeq" id="WP_005728344.1">
    <property type="nucleotide sequence ID" value="NZ_CP083392.1"/>
</dbReference>
<keyword evidence="1" id="KW-1133">Transmembrane helix</keyword>
<keyword evidence="5" id="KW-1185">Reference proteome</keyword>
<comment type="caution">
    <text evidence="3">The sequence shown here is derived from an EMBL/GenBank/DDBJ whole genome shotgun (WGS) entry which is preliminary data.</text>
</comment>
<accession>A0A135ZGF6</accession>
<dbReference type="AlphaFoldDB" id="A0A135ZGF6"/>
<name>A0A135ZGF6_9LACO</name>
<feature type="transmembrane region" description="Helical" evidence="1">
    <location>
        <begin position="39"/>
        <end position="56"/>
    </location>
</feature>
<proteinExistence type="predicted"/>
<keyword evidence="1" id="KW-0812">Transmembrane</keyword>
<reference evidence="3 4" key="1">
    <citation type="submission" date="2019-01" db="EMBL/GenBank/DDBJ databases">
        <title>The genome sequence of Lactobacillus crispatus L49.</title>
        <authorList>
            <person name="Zhong J."/>
            <person name="Zhang J."/>
        </authorList>
    </citation>
    <scope>NUCLEOTIDE SEQUENCE [LARGE SCALE GENOMIC DNA]</scope>
    <source>
        <strain evidence="3 4">L49</strain>
    </source>
</reference>
<dbReference type="Pfam" id="PF06341">
    <property type="entry name" value="DUF1056"/>
    <property type="match status" value="1"/>
</dbReference>
<organism evidence="3 4">
    <name type="scientific">Lactobacillus crispatus</name>
    <dbReference type="NCBI Taxonomy" id="47770"/>
    <lineage>
        <taxon>Bacteria</taxon>
        <taxon>Bacillati</taxon>
        <taxon>Bacillota</taxon>
        <taxon>Bacilli</taxon>
        <taxon>Lactobacillales</taxon>
        <taxon>Lactobacillaceae</taxon>
        <taxon>Lactobacillus</taxon>
    </lineage>
</organism>
<dbReference type="EMBL" id="SCLX01000009">
    <property type="protein sequence ID" value="RXF59184.1"/>
    <property type="molecule type" value="Genomic_DNA"/>
</dbReference>
<gene>
    <name evidence="2" type="ORF">ABVC42_04980</name>
    <name evidence="3" type="ORF">ERD32_02525</name>
</gene>
<reference evidence="2" key="2">
    <citation type="submission" date="2024-06" db="EMBL/GenBank/DDBJ databases">
        <title>Vaginal Lactobacillus fatty acid response mechanisms reveal a metabolite-targeted strategy for bacterial vaginosis treatment.</title>
        <authorList>
            <person name="Zhu M."/>
            <person name="Blainey P.C."/>
            <person name="Bloom S.M."/>
            <person name="Kwon D.S."/>
        </authorList>
    </citation>
    <scope>NUCLEOTIDE SEQUENCE</scope>
    <source>
        <strain evidence="2">194_F1_1</strain>
    </source>
</reference>
<protein>
    <submittedName>
        <fullName evidence="3">DUF1056 family protein</fullName>
    </submittedName>
</protein>
<evidence type="ECO:0000256" key="1">
    <source>
        <dbReference type="SAM" id="Phobius"/>
    </source>
</evidence>
<sequence length="64" mass="6989">MIIKTLFKDIWKFLDVILYLLGFGFIVIALFLWNKIAGFAGLGIALLLTGLLIDLLPHGQGGGD</sequence>
<evidence type="ECO:0000313" key="5">
    <source>
        <dbReference type="Proteomes" id="UP001434419"/>
    </source>
</evidence>
<feature type="transmembrane region" description="Helical" evidence="1">
    <location>
        <begin position="12"/>
        <end position="33"/>
    </location>
</feature>
<dbReference type="EMBL" id="JBETVU010000012">
    <property type="protein sequence ID" value="MES5149280.1"/>
    <property type="molecule type" value="Genomic_DNA"/>
</dbReference>
<dbReference type="InterPro" id="IPR009406">
    <property type="entry name" value="DUF1056"/>
</dbReference>